<accession>X6MF68</accession>
<dbReference type="AlphaFoldDB" id="X6MF68"/>
<proteinExistence type="predicted"/>
<organism evidence="1 2">
    <name type="scientific">Reticulomyxa filosa</name>
    <dbReference type="NCBI Taxonomy" id="46433"/>
    <lineage>
        <taxon>Eukaryota</taxon>
        <taxon>Sar</taxon>
        <taxon>Rhizaria</taxon>
        <taxon>Retaria</taxon>
        <taxon>Foraminifera</taxon>
        <taxon>Monothalamids</taxon>
        <taxon>Reticulomyxidae</taxon>
        <taxon>Reticulomyxa</taxon>
    </lineage>
</organism>
<name>X6MF68_RETFI</name>
<dbReference type="Gene3D" id="2.120.10.80">
    <property type="entry name" value="Kelch-type beta propeller"/>
    <property type="match status" value="1"/>
</dbReference>
<dbReference type="SUPFAM" id="SSF117281">
    <property type="entry name" value="Kelch motif"/>
    <property type="match status" value="1"/>
</dbReference>
<dbReference type="EMBL" id="ASPP01021313">
    <property type="protein sequence ID" value="ETO12529.1"/>
    <property type="molecule type" value="Genomic_DNA"/>
</dbReference>
<reference evidence="1 2" key="1">
    <citation type="journal article" date="2013" name="Curr. Biol.">
        <title>The Genome of the Foraminiferan Reticulomyxa filosa.</title>
        <authorList>
            <person name="Glockner G."/>
            <person name="Hulsmann N."/>
            <person name="Schleicher M."/>
            <person name="Noegel A.A."/>
            <person name="Eichinger L."/>
            <person name="Gallinger C."/>
            <person name="Pawlowski J."/>
            <person name="Sierra R."/>
            <person name="Euteneuer U."/>
            <person name="Pillet L."/>
            <person name="Moustafa A."/>
            <person name="Platzer M."/>
            <person name="Groth M."/>
            <person name="Szafranski K."/>
            <person name="Schliwa M."/>
        </authorList>
    </citation>
    <scope>NUCLEOTIDE SEQUENCE [LARGE SCALE GENOMIC DNA]</scope>
</reference>
<sequence length="253" mass="29718">MTTSSLFQILKELPTPISQSQCVLYKQELLVCGGWNEKNCYSYHTIKNEYKFICEYPKDVKLFGHCVVKLLNNKNKDNNEITLLSFGGYSDKKHTLIMKYKSVWNNDENNKLHNYNKWVPFKDNNNNTIDIGGYSENYQGACALIGGNNNNLLFITYRRNNISIYNLKTFKCIKHDNLPIKSDWICNEMILFCECTGLLIKYDEYNNIFQFNQLPVCDAISSFKYYAYVYINNYILFFGGWTDSFDEIKVFQN</sequence>
<keyword evidence="2" id="KW-1185">Reference proteome</keyword>
<evidence type="ECO:0000313" key="2">
    <source>
        <dbReference type="Proteomes" id="UP000023152"/>
    </source>
</evidence>
<dbReference type="InterPro" id="IPR015915">
    <property type="entry name" value="Kelch-typ_b-propeller"/>
</dbReference>
<comment type="caution">
    <text evidence="1">The sequence shown here is derived from an EMBL/GenBank/DDBJ whole genome shotgun (WGS) entry which is preliminary data.</text>
</comment>
<evidence type="ECO:0000313" key="1">
    <source>
        <dbReference type="EMBL" id="ETO12529.1"/>
    </source>
</evidence>
<dbReference type="Proteomes" id="UP000023152">
    <property type="component" value="Unassembled WGS sequence"/>
</dbReference>
<gene>
    <name evidence="1" type="ORF">RFI_24844</name>
</gene>
<protein>
    <submittedName>
        <fullName evidence="1">Uncharacterized protein</fullName>
    </submittedName>
</protein>